<evidence type="ECO:0000313" key="2">
    <source>
        <dbReference type="EMBL" id="CAD8126057.1"/>
    </source>
</evidence>
<dbReference type="EMBL" id="CAJJDN010000164">
    <property type="protein sequence ID" value="CAD8126057.1"/>
    <property type="molecule type" value="Genomic_DNA"/>
</dbReference>
<reference evidence="2" key="1">
    <citation type="submission" date="2021-01" db="EMBL/GenBank/DDBJ databases">
        <authorList>
            <consortium name="Genoscope - CEA"/>
            <person name="William W."/>
        </authorList>
    </citation>
    <scope>NUCLEOTIDE SEQUENCE</scope>
</reference>
<protein>
    <submittedName>
        <fullName evidence="2">Uncharacterized protein</fullName>
    </submittedName>
</protein>
<sequence length="346" mass="41502">MQNSSTHTIFVPARLSEQLKLTNQNLDHIQEQNLLLFQQFQTLENPNLKQHAILTLMDCLLFYKSSQPVFNKMFISLITLMNQILDPQLSFPDIKQWTFLVISTTSVIQKLINNYLLIGQKRDQHIQELRLKINSTKYDLQKYCLQLQSEKLEKWQLYETNSFILKHFDTKKIDPNYLKTSITKLEEEENKINLEIQKLDDAQQFLKIDFLQYQRLLLRSLNEIYKIIQRLNSELQDDRLYEFIQDQKIDFWRNYASEYRDLVKDCKSTYYSMLGTIERLYMSLQNNEEHMKFWIEVLKSLKGQKQLLNEIKSIMLYTLQQFPQESAAVLNELDRAILYQVNKLVQ</sequence>
<gene>
    <name evidence="2" type="ORF">PSON_ATCC_30995.1.T1640079</name>
</gene>
<accession>A0A8S1RED8</accession>
<dbReference type="Proteomes" id="UP000692954">
    <property type="component" value="Unassembled WGS sequence"/>
</dbReference>
<comment type="caution">
    <text evidence="2">The sequence shown here is derived from an EMBL/GenBank/DDBJ whole genome shotgun (WGS) entry which is preliminary data.</text>
</comment>
<evidence type="ECO:0000313" key="3">
    <source>
        <dbReference type="Proteomes" id="UP000692954"/>
    </source>
</evidence>
<dbReference type="OrthoDB" id="303664at2759"/>
<dbReference type="AlphaFoldDB" id="A0A8S1RED8"/>
<organism evidence="2 3">
    <name type="scientific">Paramecium sonneborni</name>
    <dbReference type="NCBI Taxonomy" id="65129"/>
    <lineage>
        <taxon>Eukaryota</taxon>
        <taxon>Sar</taxon>
        <taxon>Alveolata</taxon>
        <taxon>Ciliophora</taxon>
        <taxon>Intramacronucleata</taxon>
        <taxon>Oligohymenophorea</taxon>
        <taxon>Peniculida</taxon>
        <taxon>Parameciidae</taxon>
        <taxon>Paramecium</taxon>
    </lineage>
</organism>
<name>A0A8S1RED8_9CILI</name>
<keyword evidence="3" id="KW-1185">Reference proteome</keyword>
<evidence type="ECO:0000256" key="1">
    <source>
        <dbReference type="SAM" id="Coils"/>
    </source>
</evidence>
<keyword evidence="1" id="KW-0175">Coiled coil</keyword>
<proteinExistence type="predicted"/>
<feature type="coiled-coil region" evidence="1">
    <location>
        <begin position="182"/>
        <end position="238"/>
    </location>
</feature>